<dbReference type="SUPFAM" id="SSF53756">
    <property type="entry name" value="UDP-Glycosyltransferase/glycogen phosphorylase"/>
    <property type="match status" value="1"/>
</dbReference>
<evidence type="ECO:0000313" key="3">
    <source>
        <dbReference type="Proteomes" id="UP000241507"/>
    </source>
</evidence>
<dbReference type="InterPro" id="IPR001296">
    <property type="entry name" value="Glyco_trans_1"/>
</dbReference>
<dbReference type="EMBL" id="CP028136">
    <property type="protein sequence ID" value="AVR43808.1"/>
    <property type="molecule type" value="Genomic_DNA"/>
</dbReference>
<dbReference type="GO" id="GO:0016757">
    <property type="term" value="F:glycosyltransferase activity"/>
    <property type="evidence" value="ECO:0007669"/>
    <property type="project" value="InterPro"/>
</dbReference>
<name>A0A2R3Z0P7_9FLAO</name>
<sequence length="335" mass="38045">MKNILYIGNKLEKHGAAPTSVDILPDLLAEEGLEFKAVSHYKNKVLRLLHMLSSILRNSKKIDLVLIDTYSTSNFWYAVMSGYCCSMLKLPYIFILHGGNLVQRFSESSPSILRIFKKAYFNIVPSKYLLEQLETFELENLLYIPNAISVSQYPFKARKNLKPRILWVRAFDKVYRPKLAVKIISELQKEYPEAELCMVGPEKDGSFEKTRAYVEKHGLPVKFCGKLSKTEWAALSEDYDIFLNTSSVDNLPVSVLEAMALGLPVVSASVGGLPYLIEHDLSGKLAEGTVKDLTHEISDLLQNPTKAESISKNARLEAEKYDWERLKEFWIDLLG</sequence>
<dbReference type="KEGG" id="grs:C7S20_00150"/>
<keyword evidence="2" id="KW-0808">Transferase</keyword>
<reference evidence="3" key="1">
    <citation type="submission" date="2018-03" db="EMBL/GenBank/DDBJ databases">
        <title>Gramella fulva sp. nov., isolated from a dry surface of tidal flat.</title>
        <authorList>
            <person name="Hwang S.H."/>
            <person name="Hwang W.M."/>
            <person name="Kang K."/>
            <person name="Ahn T.-Y."/>
        </authorList>
    </citation>
    <scope>NUCLEOTIDE SEQUENCE [LARGE SCALE GENOMIC DNA]</scope>
    <source>
        <strain evidence="3">SH35</strain>
    </source>
</reference>
<organism evidence="2 3">
    <name type="scientific">Christiangramia fulva</name>
    <dbReference type="NCBI Taxonomy" id="2126553"/>
    <lineage>
        <taxon>Bacteria</taxon>
        <taxon>Pseudomonadati</taxon>
        <taxon>Bacteroidota</taxon>
        <taxon>Flavobacteriia</taxon>
        <taxon>Flavobacteriales</taxon>
        <taxon>Flavobacteriaceae</taxon>
        <taxon>Christiangramia</taxon>
    </lineage>
</organism>
<dbReference type="PANTHER" id="PTHR45947:SF3">
    <property type="entry name" value="SULFOQUINOVOSYL TRANSFERASE SQD2"/>
    <property type="match status" value="1"/>
</dbReference>
<dbReference type="CDD" id="cd03801">
    <property type="entry name" value="GT4_PimA-like"/>
    <property type="match status" value="1"/>
</dbReference>
<dbReference type="PANTHER" id="PTHR45947">
    <property type="entry name" value="SULFOQUINOVOSYL TRANSFERASE SQD2"/>
    <property type="match status" value="1"/>
</dbReference>
<proteinExistence type="predicted"/>
<dbReference type="OrthoDB" id="139410at2"/>
<dbReference type="AlphaFoldDB" id="A0A2R3Z0P7"/>
<gene>
    <name evidence="2" type="ORF">C7S20_00150</name>
</gene>
<dbReference type="RefSeq" id="WP_107010595.1">
    <property type="nucleotide sequence ID" value="NZ_CP028136.1"/>
</dbReference>
<dbReference type="Proteomes" id="UP000241507">
    <property type="component" value="Chromosome"/>
</dbReference>
<protein>
    <submittedName>
        <fullName evidence="2">Glycosyl transferase family 1</fullName>
    </submittedName>
</protein>
<dbReference type="Gene3D" id="3.40.50.2000">
    <property type="entry name" value="Glycogen Phosphorylase B"/>
    <property type="match status" value="2"/>
</dbReference>
<feature type="domain" description="Glycosyl transferase family 1" evidence="1">
    <location>
        <begin position="160"/>
        <end position="315"/>
    </location>
</feature>
<evidence type="ECO:0000313" key="2">
    <source>
        <dbReference type="EMBL" id="AVR43808.1"/>
    </source>
</evidence>
<evidence type="ECO:0000259" key="1">
    <source>
        <dbReference type="Pfam" id="PF00534"/>
    </source>
</evidence>
<keyword evidence="3" id="KW-1185">Reference proteome</keyword>
<dbReference type="InterPro" id="IPR050194">
    <property type="entry name" value="Glycosyltransferase_grp1"/>
</dbReference>
<accession>A0A2R3Z0P7</accession>
<dbReference type="Pfam" id="PF00534">
    <property type="entry name" value="Glycos_transf_1"/>
    <property type="match status" value="1"/>
</dbReference>